<reference evidence="15" key="3">
    <citation type="submission" date="2022-06" db="UniProtKB">
        <authorList>
            <consortium name="EnsemblMetazoa"/>
        </authorList>
    </citation>
    <scope>IDENTIFICATION</scope>
</reference>
<keyword evidence="6" id="KW-0735">Signal-anchor</keyword>
<dbReference type="InterPro" id="IPR051993">
    <property type="entry name" value="Glycosyltransferase_8"/>
</dbReference>
<name>A0A834R443_SARSC</name>
<dbReference type="GO" id="GO:0016266">
    <property type="term" value="P:protein O-linked glycosylation via N-acetyl-galactosamine"/>
    <property type="evidence" value="ECO:0007669"/>
    <property type="project" value="TreeGrafter"/>
</dbReference>
<comment type="subcellular location">
    <subcellularLocation>
        <location evidence="1">Membrane</location>
        <topology evidence="1">Single-pass type II membrane protein</topology>
    </subcellularLocation>
</comment>
<evidence type="ECO:0000256" key="11">
    <source>
        <dbReference type="ARBA" id="ARBA00038854"/>
    </source>
</evidence>
<comment type="function">
    <text evidence="10">Glycosyltransferase which elongates the O-linked glucose attached to EGF-like repeats in the extracellular domain of Notch proteins by catalyzing the addition of xylose.</text>
</comment>
<keyword evidence="16" id="KW-1185">Reference proteome</keyword>
<protein>
    <recommendedName>
        <fullName evidence="11">UDP-D-xylose:beta-D-glucoside alpha-1,3-D-xylosyltransferase</fullName>
        <ecNumber evidence="11">2.4.2.42</ecNumber>
    </recommendedName>
</protein>
<dbReference type="GO" id="GO:0016020">
    <property type="term" value="C:membrane"/>
    <property type="evidence" value="ECO:0007669"/>
    <property type="project" value="UniProtKB-SubCell"/>
</dbReference>
<keyword evidence="5 13" id="KW-0812">Transmembrane</keyword>
<dbReference type="EMBL" id="WVUK01000065">
    <property type="protein sequence ID" value="KAF7489380.1"/>
    <property type="molecule type" value="Genomic_DNA"/>
</dbReference>
<evidence type="ECO:0000256" key="1">
    <source>
        <dbReference type="ARBA" id="ARBA00004606"/>
    </source>
</evidence>
<keyword evidence="9" id="KW-0325">Glycoprotein</keyword>
<evidence type="ECO:0000313" key="14">
    <source>
        <dbReference type="EMBL" id="KAF7489380.1"/>
    </source>
</evidence>
<evidence type="ECO:0000313" key="16">
    <source>
        <dbReference type="Proteomes" id="UP000070412"/>
    </source>
</evidence>
<sequence length="378" mass="44624">MLSSLFYRQFSFFIIKKRSIVFMRLICLIIVSFICFVWIFSSFSSSIDGEKNVSSASRVLEHRSESRDDRFIIVLTVCGDQSLHQGLIAIRSVVMFSQECPIHFILMVDDPLKNIVTTELEKLKSFVHFTYNLLSIQFPNDSWRSLFKQCSSQRLFLPKILHDIDAVLYIDSDVLMLSSISEIWSFFDAMNSTQIAGLAYESEDFSSNWYYRFAQHPYYPPYGLNSGVMLMNLTKMRQFDWIKRTEEIYRNFRNKIVWGDQDIINIIFSENQDRIHLFGCNWNYRPDHCVYGLTCRRAVTEGIKILHGNRDSFVGSKQPAFKFIFEYFENFDFKTIERQNSSSNVISIRKGHLRSIKHSRIDRYEEQTSCHKLFDLIF</sequence>
<comment type="similarity">
    <text evidence="2">Belongs to the glycosyltransferase 8 family.</text>
</comment>
<proteinExistence type="inferred from homology"/>
<gene>
    <name evidence="14" type="ORF">SSS_6067</name>
</gene>
<dbReference type="Pfam" id="PF01501">
    <property type="entry name" value="Glyco_transf_8"/>
    <property type="match status" value="1"/>
</dbReference>
<evidence type="ECO:0000256" key="8">
    <source>
        <dbReference type="ARBA" id="ARBA00023136"/>
    </source>
</evidence>
<dbReference type="PANTHER" id="PTHR46012">
    <property type="entry name" value="IP22168P"/>
    <property type="match status" value="1"/>
</dbReference>
<comment type="catalytic activity">
    <reaction evidence="12">
        <text>3-O-(beta-D-glucosyl)-L-seryl-[EGF-like domain protein] + UDP-alpha-D-xylose = 3-O-[alpha-D-xylosyl-(1-&gt;3)-beta-D-glucosyl]-L-seryl-[EGF-like domain protein] + UDP + H(+)</text>
        <dbReference type="Rhea" id="RHEA:56064"/>
        <dbReference type="Rhea" id="RHEA-COMP:14610"/>
        <dbReference type="Rhea" id="RHEA-COMP:14611"/>
        <dbReference type="ChEBI" id="CHEBI:15378"/>
        <dbReference type="ChEBI" id="CHEBI:57632"/>
        <dbReference type="ChEBI" id="CHEBI:58223"/>
        <dbReference type="ChEBI" id="CHEBI:140575"/>
        <dbReference type="ChEBI" id="CHEBI:140576"/>
        <dbReference type="EC" id="2.4.2.42"/>
    </reaction>
</comment>
<evidence type="ECO:0000256" key="5">
    <source>
        <dbReference type="ARBA" id="ARBA00022692"/>
    </source>
</evidence>
<evidence type="ECO:0000256" key="9">
    <source>
        <dbReference type="ARBA" id="ARBA00023180"/>
    </source>
</evidence>
<reference evidence="16" key="1">
    <citation type="journal article" date="2020" name="PLoS Negl. Trop. Dis.">
        <title>High-quality nuclear genome for Sarcoptes scabiei-A critical resource for a neglected parasite.</title>
        <authorList>
            <person name="Korhonen P.K."/>
            <person name="Gasser R.B."/>
            <person name="Ma G."/>
            <person name="Wang T."/>
            <person name="Stroehlein A.J."/>
            <person name="Young N.D."/>
            <person name="Ang C.S."/>
            <person name="Fernando D.D."/>
            <person name="Lu H.C."/>
            <person name="Taylor S."/>
            <person name="Reynolds S.L."/>
            <person name="Mofiz E."/>
            <person name="Najaraj S.H."/>
            <person name="Gowda H."/>
            <person name="Madugundu A."/>
            <person name="Renuse S."/>
            <person name="Holt D."/>
            <person name="Pandey A."/>
            <person name="Papenfuss A.T."/>
            <person name="Fischer K."/>
        </authorList>
    </citation>
    <scope>NUCLEOTIDE SEQUENCE [LARGE SCALE GENOMIC DNA]</scope>
</reference>
<feature type="transmembrane region" description="Helical" evidence="13">
    <location>
        <begin position="21"/>
        <end position="41"/>
    </location>
</feature>
<organism evidence="14">
    <name type="scientific">Sarcoptes scabiei</name>
    <name type="common">Itch mite</name>
    <name type="synonym">Acarus scabiei</name>
    <dbReference type="NCBI Taxonomy" id="52283"/>
    <lineage>
        <taxon>Eukaryota</taxon>
        <taxon>Metazoa</taxon>
        <taxon>Ecdysozoa</taxon>
        <taxon>Arthropoda</taxon>
        <taxon>Chelicerata</taxon>
        <taxon>Arachnida</taxon>
        <taxon>Acari</taxon>
        <taxon>Acariformes</taxon>
        <taxon>Sarcoptiformes</taxon>
        <taxon>Astigmata</taxon>
        <taxon>Psoroptidia</taxon>
        <taxon>Sarcoptoidea</taxon>
        <taxon>Sarcoptidae</taxon>
        <taxon>Sarcoptinae</taxon>
        <taxon>Sarcoptes</taxon>
    </lineage>
</organism>
<evidence type="ECO:0000256" key="10">
    <source>
        <dbReference type="ARBA" id="ARBA00037301"/>
    </source>
</evidence>
<dbReference type="OMA" id="ESENIGW"/>
<dbReference type="EC" id="2.4.2.42" evidence="11"/>
<evidence type="ECO:0000256" key="13">
    <source>
        <dbReference type="SAM" id="Phobius"/>
    </source>
</evidence>
<evidence type="ECO:0000256" key="6">
    <source>
        <dbReference type="ARBA" id="ARBA00022968"/>
    </source>
</evidence>
<accession>A0A834R443</accession>
<dbReference type="InterPro" id="IPR002495">
    <property type="entry name" value="Glyco_trans_8"/>
</dbReference>
<dbReference type="OrthoDB" id="10266326at2759"/>
<evidence type="ECO:0000256" key="3">
    <source>
        <dbReference type="ARBA" id="ARBA00022676"/>
    </source>
</evidence>
<dbReference type="PANTHER" id="PTHR46012:SF2">
    <property type="entry name" value="IP22168P"/>
    <property type="match status" value="1"/>
</dbReference>
<dbReference type="SUPFAM" id="SSF53448">
    <property type="entry name" value="Nucleotide-diphospho-sugar transferases"/>
    <property type="match status" value="1"/>
</dbReference>
<keyword evidence="8 13" id="KW-0472">Membrane</keyword>
<keyword evidence="4 14" id="KW-0808">Transferase</keyword>
<evidence type="ECO:0000256" key="2">
    <source>
        <dbReference type="ARBA" id="ARBA00006351"/>
    </source>
</evidence>
<dbReference type="Proteomes" id="UP000070412">
    <property type="component" value="Unassembled WGS sequence"/>
</dbReference>
<dbReference type="AlphaFoldDB" id="A0A834R443"/>
<dbReference type="InterPro" id="IPR029044">
    <property type="entry name" value="Nucleotide-diphossugar_trans"/>
</dbReference>
<dbReference type="Gene3D" id="3.90.550.10">
    <property type="entry name" value="Spore Coat Polysaccharide Biosynthesis Protein SpsA, Chain A"/>
    <property type="match status" value="1"/>
</dbReference>
<dbReference type="EnsemblMetazoa" id="SSS_6067s_mrna">
    <property type="protein sequence ID" value="KAF7489380.1"/>
    <property type="gene ID" value="SSS_6067"/>
</dbReference>
<keyword evidence="3" id="KW-0328">Glycosyltransferase</keyword>
<evidence type="ECO:0000256" key="12">
    <source>
        <dbReference type="ARBA" id="ARBA00049181"/>
    </source>
</evidence>
<dbReference type="GO" id="GO:0140563">
    <property type="term" value="F:UDP-D-xylose:beta-D-glucoside alpha-1,3-D-xylosyltransferase activity"/>
    <property type="evidence" value="ECO:0007669"/>
    <property type="project" value="UniProtKB-EC"/>
</dbReference>
<evidence type="ECO:0000256" key="7">
    <source>
        <dbReference type="ARBA" id="ARBA00022989"/>
    </source>
</evidence>
<evidence type="ECO:0000313" key="15">
    <source>
        <dbReference type="EnsemblMetazoa" id="KAF7489380.1"/>
    </source>
</evidence>
<reference evidence="14" key="2">
    <citation type="submission" date="2020-01" db="EMBL/GenBank/DDBJ databases">
        <authorList>
            <person name="Korhonen P.K.K."/>
            <person name="Guangxu M.G."/>
            <person name="Wang T.W."/>
            <person name="Stroehlein A.J.S."/>
            <person name="Young N.D."/>
            <person name="Ang C.-S.A."/>
            <person name="Fernando D.W.F."/>
            <person name="Lu H.L."/>
            <person name="Taylor S.T."/>
            <person name="Ehtesham M.E.M."/>
            <person name="Najaraj S.H.N."/>
            <person name="Harsha G.H.G."/>
            <person name="Madugundu A.M."/>
            <person name="Renuse S.R."/>
            <person name="Holt D.H."/>
            <person name="Pandey A.P."/>
            <person name="Papenfuss A.P."/>
            <person name="Gasser R.B.G."/>
            <person name="Fischer K.F."/>
        </authorList>
    </citation>
    <scope>NUCLEOTIDE SEQUENCE</scope>
    <source>
        <strain evidence="14">SSS_KF_BRIS2020</strain>
    </source>
</reference>
<keyword evidence="7 13" id="KW-1133">Transmembrane helix</keyword>
<evidence type="ECO:0000256" key="4">
    <source>
        <dbReference type="ARBA" id="ARBA00022679"/>
    </source>
</evidence>